<dbReference type="Gene3D" id="1.10.10.10">
    <property type="entry name" value="Winged helix-like DNA-binding domain superfamily/Winged helix DNA-binding domain"/>
    <property type="match status" value="1"/>
</dbReference>
<evidence type="ECO:0000256" key="1">
    <source>
        <dbReference type="ARBA" id="ARBA00009437"/>
    </source>
</evidence>
<proteinExistence type="inferred from homology"/>
<organism evidence="7 8">
    <name type="scientific">Gordonia terrae NBRC 100016</name>
    <dbReference type="NCBI Taxonomy" id="1089454"/>
    <lineage>
        <taxon>Bacteria</taxon>
        <taxon>Bacillati</taxon>
        <taxon>Actinomycetota</taxon>
        <taxon>Actinomycetes</taxon>
        <taxon>Mycobacteriales</taxon>
        <taxon>Gordoniaceae</taxon>
        <taxon>Gordonia</taxon>
    </lineage>
</organism>
<keyword evidence="4" id="KW-0010">Activator</keyword>
<sequence>MAGGVSRLFGETHHYPRLVDISQEGLRTLAAVLREGTFDAAATALHITPSAVSQRIKALESAVGRVLLRRTKPATATPDGEVLVRLAKQWELLLAETRAEFVGAPDDDLPLVDRPRIHLPIATNADSLATWLLPVLARFHREHAVALEVFRDDETRSSTLLRTGDVLAAVTSEPLAIRGCALQSLGTMRYLPVATPEFIDLWLPDGPDADALARAPMVQFDRNDHIQRNISAALAGRPVDPPAVYIPASTEYHRAVTLGIGWGAVPVVQIADALDSGRVRLIADHHIDVPLYWQYWKLSSPLLQALTASVVEGAASVL</sequence>
<dbReference type="PANTHER" id="PTHR30579">
    <property type="entry name" value="TRANSCRIPTIONAL REGULATOR"/>
    <property type="match status" value="1"/>
</dbReference>
<feature type="domain" description="HTH lysR-type" evidence="6">
    <location>
        <begin position="21"/>
        <end position="77"/>
    </location>
</feature>
<evidence type="ECO:0000256" key="2">
    <source>
        <dbReference type="ARBA" id="ARBA00023015"/>
    </source>
</evidence>
<comment type="similarity">
    <text evidence="1">Belongs to the LysR transcriptional regulatory family.</text>
</comment>
<evidence type="ECO:0000256" key="5">
    <source>
        <dbReference type="ARBA" id="ARBA00023163"/>
    </source>
</evidence>
<dbReference type="InterPro" id="IPR005119">
    <property type="entry name" value="LysR_subst-bd"/>
</dbReference>
<accession>A0ABQ0HC99</accession>
<evidence type="ECO:0000259" key="6">
    <source>
        <dbReference type="PROSITE" id="PS50931"/>
    </source>
</evidence>
<dbReference type="InterPro" id="IPR050176">
    <property type="entry name" value="LTTR"/>
</dbReference>
<dbReference type="PROSITE" id="PS50931">
    <property type="entry name" value="HTH_LYSR"/>
    <property type="match status" value="1"/>
</dbReference>
<evidence type="ECO:0000256" key="4">
    <source>
        <dbReference type="ARBA" id="ARBA00023159"/>
    </source>
</evidence>
<dbReference type="NCBIfam" id="NF002964">
    <property type="entry name" value="PRK03635.1"/>
    <property type="match status" value="1"/>
</dbReference>
<dbReference type="InterPro" id="IPR017685">
    <property type="entry name" value="ArgP"/>
</dbReference>
<dbReference type="EMBL" id="BAFD01000044">
    <property type="protein sequence ID" value="GAB43515.1"/>
    <property type="molecule type" value="Genomic_DNA"/>
</dbReference>
<dbReference type="Proteomes" id="UP000004881">
    <property type="component" value="Unassembled WGS sequence"/>
</dbReference>
<evidence type="ECO:0000313" key="8">
    <source>
        <dbReference type="Proteomes" id="UP000004881"/>
    </source>
</evidence>
<dbReference type="NCBIfam" id="TIGR03298">
    <property type="entry name" value="argP"/>
    <property type="match status" value="1"/>
</dbReference>
<evidence type="ECO:0000256" key="3">
    <source>
        <dbReference type="ARBA" id="ARBA00023125"/>
    </source>
</evidence>
<evidence type="ECO:0000313" key="7">
    <source>
        <dbReference type="EMBL" id="GAB43515.1"/>
    </source>
</evidence>
<keyword evidence="5" id="KW-0804">Transcription</keyword>
<comment type="caution">
    <text evidence="7">The sequence shown here is derived from an EMBL/GenBank/DDBJ whole genome shotgun (WGS) entry which is preliminary data.</text>
</comment>
<dbReference type="Gene3D" id="3.40.190.290">
    <property type="match status" value="1"/>
</dbReference>
<dbReference type="InterPro" id="IPR000847">
    <property type="entry name" value="LysR_HTH_N"/>
</dbReference>
<keyword evidence="3" id="KW-0238">DNA-binding</keyword>
<dbReference type="InterPro" id="IPR036388">
    <property type="entry name" value="WH-like_DNA-bd_sf"/>
</dbReference>
<keyword evidence="2" id="KW-0805">Transcription regulation</keyword>
<name>A0ABQ0HC99_9ACTN</name>
<dbReference type="Pfam" id="PF03466">
    <property type="entry name" value="LysR_substrate"/>
    <property type="match status" value="1"/>
</dbReference>
<keyword evidence="8" id="KW-1185">Reference proteome</keyword>
<protein>
    <submittedName>
        <fullName evidence="7">LysR family transcriptional regulator</fullName>
    </submittedName>
</protein>
<dbReference type="PANTHER" id="PTHR30579:SF2">
    <property type="entry name" value="HTH-TYPE TRANSCRIPTIONAL REGULATOR ARGP"/>
    <property type="match status" value="1"/>
</dbReference>
<dbReference type="SUPFAM" id="SSF53850">
    <property type="entry name" value="Periplasmic binding protein-like II"/>
    <property type="match status" value="1"/>
</dbReference>
<reference evidence="7 8" key="1">
    <citation type="submission" date="2012-02" db="EMBL/GenBank/DDBJ databases">
        <title>Whole genome shotgun sequence of Gordonia terrae NBRC 100016.</title>
        <authorList>
            <person name="Takarada H."/>
            <person name="Hosoyama A."/>
            <person name="Tsuchikane K."/>
            <person name="Katsumata H."/>
            <person name="Yamazaki S."/>
            <person name="Fujita N."/>
        </authorList>
    </citation>
    <scope>NUCLEOTIDE SEQUENCE [LARGE SCALE GENOMIC DNA]</scope>
    <source>
        <strain evidence="7 8">NBRC 100016</strain>
    </source>
</reference>
<dbReference type="SUPFAM" id="SSF46785">
    <property type="entry name" value="Winged helix' DNA-binding domain"/>
    <property type="match status" value="1"/>
</dbReference>
<gene>
    <name evidence="7" type="ORF">GOTRE_044_00180</name>
</gene>
<dbReference type="Pfam" id="PF00126">
    <property type="entry name" value="HTH_1"/>
    <property type="match status" value="1"/>
</dbReference>
<dbReference type="InterPro" id="IPR036390">
    <property type="entry name" value="WH_DNA-bd_sf"/>
</dbReference>